<protein>
    <submittedName>
        <fullName evidence="1">Uncharacterized protein</fullName>
    </submittedName>
</protein>
<dbReference type="EMBL" id="METD01000001">
    <property type="protein sequence ID" value="OGB73790.1"/>
    <property type="molecule type" value="Genomic_DNA"/>
</dbReference>
<dbReference type="Proteomes" id="UP000178085">
    <property type="component" value="Unassembled WGS sequence"/>
</dbReference>
<accession>A0A1F4NQV2</accession>
<dbReference type="AlphaFoldDB" id="A0A1F4NQV2"/>
<reference evidence="1 2" key="1">
    <citation type="journal article" date="2016" name="Nat. Commun.">
        <title>Thousands of microbial genomes shed light on interconnected biogeochemical processes in an aquifer system.</title>
        <authorList>
            <person name="Anantharaman K."/>
            <person name="Brown C.T."/>
            <person name="Hug L.A."/>
            <person name="Sharon I."/>
            <person name="Castelle C.J."/>
            <person name="Probst A.J."/>
            <person name="Thomas B.C."/>
            <person name="Singh A."/>
            <person name="Wilkins M.J."/>
            <person name="Karaoz U."/>
            <person name="Brodie E.L."/>
            <person name="Williams K.H."/>
            <person name="Hubbard S.S."/>
            <person name="Banfield J.F."/>
        </authorList>
    </citation>
    <scope>NUCLEOTIDE SEQUENCE [LARGE SCALE GENOMIC DNA]</scope>
</reference>
<evidence type="ECO:0000313" key="2">
    <source>
        <dbReference type="Proteomes" id="UP000178085"/>
    </source>
</evidence>
<evidence type="ECO:0000313" key="1">
    <source>
        <dbReference type="EMBL" id="OGB73790.1"/>
    </source>
</evidence>
<proteinExistence type="predicted"/>
<comment type="caution">
    <text evidence="1">The sequence shown here is derived from an EMBL/GenBank/DDBJ whole genome shotgun (WGS) entry which is preliminary data.</text>
</comment>
<sequence>MWVLGEEAEAIVFVSSDEQYNDDHFNNYCDTTLNLERQLRKDGWAGVKEHDDLETVGFIFLSVGHDPRKVIHKDFVLYVPRQDDGA</sequence>
<organism evidence="1 2">
    <name type="scientific">candidate division Kazan bacterium RIFCSPLOWO2_01_FULL_45_19</name>
    <dbReference type="NCBI Taxonomy" id="1798538"/>
    <lineage>
        <taxon>Bacteria</taxon>
        <taxon>Bacteria division Kazan-3B-28</taxon>
    </lineage>
</organism>
<gene>
    <name evidence="1" type="ORF">A3K51_03110</name>
</gene>
<name>A0A1F4NQV2_UNCK3</name>